<evidence type="ECO:0000256" key="2">
    <source>
        <dbReference type="SAM" id="Phobius"/>
    </source>
</evidence>
<dbReference type="AlphaFoldDB" id="A0A553MM52"/>
<sequence length="146" mass="15814">MRFNGSKDACSSSLRIRTQRETRWAPVAGVAGSTAALMLLAVVFLFLRYRKRGLRGAESVQEEHRADPSHGDHTPSPPVEPQFAAVAAFALKARVVYPINQRFRVSPHSHTRLHSSTLTADSSPSVLAISRWSIGPIISGAAETPG</sequence>
<evidence type="ECO:0000256" key="1">
    <source>
        <dbReference type="SAM" id="MobiDB-lite"/>
    </source>
</evidence>
<gene>
    <name evidence="3" type="ORF">DNTS_010114</name>
</gene>
<accession>A0A553MM52</accession>
<keyword evidence="2" id="KW-0812">Transmembrane</keyword>
<feature type="compositionally biased region" description="Basic and acidic residues" evidence="1">
    <location>
        <begin position="61"/>
        <end position="73"/>
    </location>
</feature>
<feature type="transmembrane region" description="Helical" evidence="2">
    <location>
        <begin position="24"/>
        <end position="47"/>
    </location>
</feature>
<keyword evidence="2" id="KW-0472">Membrane</keyword>
<protein>
    <submittedName>
        <fullName evidence="3">Uncharacterized protein</fullName>
    </submittedName>
</protein>
<evidence type="ECO:0000313" key="4">
    <source>
        <dbReference type="Proteomes" id="UP000316079"/>
    </source>
</evidence>
<evidence type="ECO:0000313" key="3">
    <source>
        <dbReference type="EMBL" id="TRY54249.1"/>
    </source>
</evidence>
<comment type="caution">
    <text evidence="3">The sequence shown here is derived from an EMBL/GenBank/DDBJ whole genome shotgun (WGS) entry which is preliminary data.</text>
</comment>
<keyword evidence="2" id="KW-1133">Transmembrane helix</keyword>
<reference evidence="3 4" key="1">
    <citation type="journal article" date="2019" name="Sci. Data">
        <title>Hybrid genome assembly and annotation of Danionella translucida.</title>
        <authorList>
            <person name="Kadobianskyi M."/>
            <person name="Schulze L."/>
            <person name="Schuelke M."/>
            <person name="Judkewitz B."/>
        </authorList>
    </citation>
    <scope>NUCLEOTIDE SEQUENCE [LARGE SCALE GENOMIC DNA]</scope>
    <source>
        <strain evidence="3 4">Bolton</strain>
    </source>
</reference>
<proteinExistence type="predicted"/>
<dbReference type="Proteomes" id="UP000316079">
    <property type="component" value="Unassembled WGS sequence"/>
</dbReference>
<name>A0A553MM52_9TELE</name>
<organism evidence="3 4">
    <name type="scientific">Danionella cerebrum</name>
    <dbReference type="NCBI Taxonomy" id="2873325"/>
    <lineage>
        <taxon>Eukaryota</taxon>
        <taxon>Metazoa</taxon>
        <taxon>Chordata</taxon>
        <taxon>Craniata</taxon>
        <taxon>Vertebrata</taxon>
        <taxon>Euteleostomi</taxon>
        <taxon>Actinopterygii</taxon>
        <taxon>Neopterygii</taxon>
        <taxon>Teleostei</taxon>
        <taxon>Ostariophysi</taxon>
        <taxon>Cypriniformes</taxon>
        <taxon>Danionidae</taxon>
        <taxon>Danioninae</taxon>
        <taxon>Danionella</taxon>
    </lineage>
</organism>
<dbReference type="EMBL" id="SRMA01027353">
    <property type="protein sequence ID" value="TRY54249.1"/>
    <property type="molecule type" value="Genomic_DNA"/>
</dbReference>
<feature type="region of interest" description="Disordered" evidence="1">
    <location>
        <begin position="59"/>
        <end position="79"/>
    </location>
</feature>
<keyword evidence="4" id="KW-1185">Reference proteome</keyword>